<dbReference type="KEGG" id="rmb:K529_017395"/>
<dbReference type="OrthoDB" id="5397989at2"/>
<dbReference type="GeneID" id="28251647"/>
<accession>A0A1B1A7M5</accession>
<dbReference type="EMBL" id="CP015231">
    <property type="protein sequence ID" value="ANP42546.1"/>
    <property type="molecule type" value="Genomic_DNA"/>
</dbReference>
<proteinExistence type="predicted"/>
<dbReference type="RefSeq" id="WP_005620806.1">
    <property type="nucleotide sequence ID" value="NZ_CP015231.1"/>
</dbReference>
<name>A0A1B1A7M5_9RHOB</name>
<dbReference type="AlphaFoldDB" id="A0A1B1A7M5"/>
<dbReference type="NCBIfam" id="TIGR03980">
    <property type="entry name" value="prismane_assoc"/>
    <property type="match status" value="1"/>
</dbReference>
<evidence type="ECO:0008006" key="4">
    <source>
        <dbReference type="Google" id="ProtNLM"/>
    </source>
</evidence>
<dbReference type="Proteomes" id="UP000013243">
    <property type="component" value="Plasmid unnamed1"/>
</dbReference>
<feature type="region of interest" description="Disordered" evidence="1">
    <location>
        <begin position="64"/>
        <end position="84"/>
    </location>
</feature>
<evidence type="ECO:0000313" key="2">
    <source>
        <dbReference type="EMBL" id="ANP42546.1"/>
    </source>
</evidence>
<dbReference type="InterPro" id="IPR038062">
    <property type="entry name" value="ScdA-like_N_sf"/>
</dbReference>
<sequence length="84" mass="9436">MAKHDPDDPDLPLADLFAHWPEMVAVFLAYRMLCPGCPIAPFHTVIDACEEYGLREQAFRAMLRDPDKVRPPQRRPGARCASGS</sequence>
<dbReference type="InterPro" id="IPR023883">
    <property type="entry name" value="CHP03980_redox-disulphide"/>
</dbReference>
<evidence type="ECO:0000256" key="1">
    <source>
        <dbReference type="SAM" id="MobiDB-lite"/>
    </source>
</evidence>
<reference evidence="2 3" key="1">
    <citation type="journal article" date="2016" name="ISME J.">
        <title>Global occurrence and heterogeneity of the Roseobacter-clade species Ruegeria mobilis.</title>
        <authorList>
            <person name="Sonnenschein E."/>
            <person name="Gram L."/>
        </authorList>
    </citation>
    <scope>NUCLEOTIDE SEQUENCE [LARGE SCALE GENOMIC DNA]</scope>
    <source>
        <strain evidence="2 3">F1926</strain>
        <plasmid evidence="2 3">unnamed1</plasmid>
    </source>
</reference>
<geneLocation type="plasmid" evidence="2 3">
    <name>unnamed1</name>
</geneLocation>
<keyword evidence="2" id="KW-0614">Plasmid</keyword>
<dbReference type="SUPFAM" id="SSF140683">
    <property type="entry name" value="SP0561-like"/>
    <property type="match status" value="1"/>
</dbReference>
<protein>
    <recommendedName>
        <fullName evidence="4">DUF1858 domain-containing protein</fullName>
    </recommendedName>
</protein>
<organism evidence="2 3">
    <name type="scientific">Tritonibacter mobilis F1926</name>
    <dbReference type="NCBI Taxonomy" id="1265309"/>
    <lineage>
        <taxon>Bacteria</taxon>
        <taxon>Pseudomonadati</taxon>
        <taxon>Pseudomonadota</taxon>
        <taxon>Alphaproteobacteria</taxon>
        <taxon>Rhodobacterales</taxon>
        <taxon>Paracoccaceae</taxon>
        <taxon>Tritonibacter</taxon>
    </lineage>
</organism>
<evidence type="ECO:0000313" key="3">
    <source>
        <dbReference type="Proteomes" id="UP000013243"/>
    </source>
</evidence>
<gene>
    <name evidence="2" type="ORF">K529_017395</name>
</gene>
<dbReference type="Gene3D" id="1.10.3910.10">
    <property type="entry name" value="SP0561-like"/>
    <property type="match status" value="1"/>
</dbReference>